<keyword evidence="3" id="KW-1185">Reference proteome</keyword>
<proteinExistence type="predicted"/>
<name>A0A9P0NWH7_ACAOB</name>
<evidence type="ECO:0000313" key="3">
    <source>
        <dbReference type="Proteomes" id="UP001152888"/>
    </source>
</evidence>
<dbReference type="EMBL" id="CAKOFQ010006681">
    <property type="protein sequence ID" value="CAH1959230.1"/>
    <property type="molecule type" value="Genomic_DNA"/>
</dbReference>
<reference evidence="2" key="1">
    <citation type="submission" date="2022-03" db="EMBL/GenBank/DDBJ databases">
        <authorList>
            <person name="Sayadi A."/>
        </authorList>
    </citation>
    <scope>NUCLEOTIDE SEQUENCE</scope>
</reference>
<accession>A0A9P0NWH7</accession>
<dbReference type="GO" id="GO:0070072">
    <property type="term" value="P:vacuolar proton-transporting V-type ATPase complex assembly"/>
    <property type="evidence" value="ECO:0007669"/>
    <property type="project" value="InterPro"/>
</dbReference>
<gene>
    <name evidence="2" type="ORF">ACAOBT_LOCUS3078</name>
</gene>
<comment type="caution">
    <text evidence="2">The sequence shown here is derived from an EMBL/GenBank/DDBJ whole genome shotgun (WGS) entry which is preliminary data.</text>
</comment>
<organism evidence="2 3">
    <name type="scientific">Acanthoscelides obtectus</name>
    <name type="common">Bean weevil</name>
    <name type="synonym">Bruchus obtectus</name>
    <dbReference type="NCBI Taxonomy" id="200917"/>
    <lineage>
        <taxon>Eukaryota</taxon>
        <taxon>Metazoa</taxon>
        <taxon>Ecdysozoa</taxon>
        <taxon>Arthropoda</taxon>
        <taxon>Hexapoda</taxon>
        <taxon>Insecta</taxon>
        <taxon>Pterygota</taxon>
        <taxon>Neoptera</taxon>
        <taxon>Endopterygota</taxon>
        <taxon>Coleoptera</taxon>
        <taxon>Polyphaga</taxon>
        <taxon>Cucujiformia</taxon>
        <taxon>Chrysomeloidea</taxon>
        <taxon>Chrysomelidae</taxon>
        <taxon>Bruchinae</taxon>
        <taxon>Bruchini</taxon>
        <taxon>Acanthoscelides</taxon>
    </lineage>
</organism>
<dbReference type="Pfam" id="PF21730">
    <property type="entry name" value="Vma22_CCDC115"/>
    <property type="match status" value="1"/>
</dbReference>
<protein>
    <recommendedName>
        <fullName evidence="1">Vacuolar ATPase assembly protein VMA22</fullName>
    </recommendedName>
</protein>
<dbReference type="AlphaFoldDB" id="A0A9P0NWH7"/>
<evidence type="ECO:0000313" key="2">
    <source>
        <dbReference type="EMBL" id="CAH1959230.1"/>
    </source>
</evidence>
<dbReference type="Proteomes" id="UP001152888">
    <property type="component" value="Unassembled WGS sequence"/>
</dbReference>
<dbReference type="PANTHER" id="PTHR31996:SF2">
    <property type="entry name" value="COILED-COIL DOMAIN-CONTAINING PROTEIN 115"/>
    <property type="match status" value="1"/>
</dbReference>
<dbReference type="InterPro" id="IPR040357">
    <property type="entry name" value="Vma22/CCDC115"/>
</dbReference>
<dbReference type="GO" id="GO:0051082">
    <property type="term" value="F:unfolded protein binding"/>
    <property type="evidence" value="ECO:0007669"/>
    <property type="project" value="TreeGrafter"/>
</dbReference>
<evidence type="ECO:0000256" key="1">
    <source>
        <dbReference type="ARBA" id="ARBA00093634"/>
    </source>
</evidence>
<dbReference type="PANTHER" id="PTHR31996">
    <property type="entry name" value="COILED-COIL DOMAIN-CONTAINING PROTEIN 115"/>
    <property type="match status" value="1"/>
</dbReference>
<dbReference type="OrthoDB" id="408631at2759"/>
<sequence>MEKKTHRICEILDKLTLDALHLIEEEVQLKLNLENAMIGGESHLAKSRYIMGQNNVSALQLPTEDGKEFSASIKVAEHDSETLLDNPELQLKTVKKSEDESVQEPLRWFGVLVPQNLSHSQNMFRQALQWAVQAVNVQIRLKETINKIGVLKEAKQMAKLEE</sequence>